<evidence type="ECO:0000256" key="5">
    <source>
        <dbReference type="ARBA" id="ARBA00023329"/>
    </source>
</evidence>
<evidence type="ECO:0000256" key="4">
    <source>
        <dbReference type="ARBA" id="ARBA00023136"/>
    </source>
</evidence>
<dbReference type="EMBL" id="JBEVYD010000005">
    <property type="protein sequence ID" value="KAL3232361.1"/>
    <property type="molecule type" value="Genomic_DNA"/>
</dbReference>
<evidence type="ECO:0000313" key="7">
    <source>
        <dbReference type="EMBL" id="KAL3232361.1"/>
    </source>
</evidence>
<comment type="similarity">
    <text evidence="6">Belongs to the VMA21 family.</text>
</comment>
<protein>
    <submittedName>
        <fullName evidence="7">Vacuolar ATPase assembly integral membrane protein VMA21</fullName>
    </submittedName>
</protein>
<dbReference type="InterPro" id="IPR019013">
    <property type="entry name" value="Vma21"/>
</dbReference>
<comment type="function">
    <text evidence="6">Required for the assembly of the V0 complex of the vacuolar ATPase (V-ATPase) in the endoplasmic reticulum.</text>
</comment>
<sequence>MAVDVPKSVIKKLVFFTAAMVICPLSMFFIVQAFTDNTIISGGLAAIVANLVLIGYIIAAFTEDTSSYDLEKEKTISKKEK</sequence>
<feature type="transmembrane region" description="Helical" evidence="6">
    <location>
        <begin position="12"/>
        <end position="34"/>
    </location>
</feature>
<comment type="caution">
    <text evidence="6">Lacks conserved residue(s) required for the propagation of feature annotation.</text>
</comment>
<keyword evidence="5 6" id="KW-0968">Cytoplasmic vesicle</keyword>
<evidence type="ECO:0000256" key="6">
    <source>
        <dbReference type="HAMAP-Rule" id="MF_03058"/>
    </source>
</evidence>
<evidence type="ECO:0000313" key="8">
    <source>
        <dbReference type="Proteomes" id="UP001623330"/>
    </source>
</evidence>
<dbReference type="Proteomes" id="UP001623330">
    <property type="component" value="Unassembled WGS sequence"/>
</dbReference>
<accession>A0ABR4NUF5</accession>
<name>A0ABR4NUF5_9SACH</name>
<feature type="transmembrane region" description="Helical" evidence="6">
    <location>
        <begin position="40"/>
        <end position="62"/>
    </location>
</feature>
<keyword evidence="3 6" id="KW-1133">Transmembrane helix</keyword>
<organism evidence="7 8">
    <name type="scientific">Nakaseomyces bracarensis</name>
    <dbReference type="NCBI Taxonomy" id="273131"/>
    <lineage>
        <taxon>Eukaryota</taxon>
        <taxon>Fungi</taxon>
        <taxon>Dikarya</taxon>
        <taxon>Ascomycota</taxon>
        <taxon>Saccharomycotina</taxon>
        <taxon>Saccharomycetes</taxon>
        <taxon>Saccharomycetales</taxon>
        <taxon>Saccharomycetaceae</taxon>
        <taxon>Nakaseomyces</taxon>
    </lineage>
</organism>
<evidence type="ECO:0000256" key="2">
    <source>
        <dbReference type="ARBA" id="ARBA00022824"/>
    </source>
</evidence>
<keyword evidence="4 6" id="KW-0472">Membrane</keyword>
<reference evidence="7 8" key="1">
    <citation type="submission" date="2024-05" db="EMBL/GenBank/DDBJ databases">
        <title>Long read based assembly of the Candida bracarensis genome reveals expanded adhesin content.</title>
        <authorList>
            <person name="Marcet-Houben M."/>
            <person name="Ksiezopolska E."/>
            <person name="Gabaldon T."/>
        </authorList>
    </citation>
    <scope>NUCLEOTIDE SEQUENCE [LARGE SCALE GENOMIC DNA]</scope>
    <source>
        <strain evidence="7 8">CBM6</strain>
    </source>
</reference>
<dbReference type="Pfam" id="PF09446">
    <property type="entry name" value="VMA21"/>
    <property type="match status" value="1"/>
</dbReference>
<comment type="caution">
    <text evidence="7">The sequence shown here is derived from an EMBL/GenBank/DDBJ whole genome shotgun (WGS) entry which is preliminary data.</text>
</comment>
<proteinExistence type="inferred from homology"/>
<evidence type="ECO:0000256" key="3">
    <source>
        <dbReference type="ARBA" id="ARBA00022989"/>
    </source>
</evidence>
<dbReference type="HAMAP" id="MF_03058">
    <property type="entry name" value="VMA21"/>
    <property type="match status" value="1"/>
</dbReference>
<keyword evidence="8" id="KW-1185">Reference proteome</keyword>
<evidence type="ECO:0000256" key="1">
    <source>
        <dbReference type="ARBA" id="ARBA00022692"/>
    </source>
</evidence>
<comment type="subcellular location">
    <subcellularLocation>
        <location evidence="6">Endoplasmic reticulum membrane</location>
        <topology evidence="6">Multi-pass membrane protein</topology>
    </subcellularLocation>
    <subcellularLocation>
        <location evidence="6">Endoplasmic reticulum-Golgi intermediate compartment membrane</location>
        <topology evidence="6">Multi-pass membrane protein</topology>
    </subcellularLocation>
    <subcellularLocation>
        <location evidence="6">Cytoplasmic vesicle</location>
        <location evidence="6">COPII-coated vesicle membrane</location>
        <topology evidence="6">Multi-pass membrane protein</topology>
    </subcellularLocation>
</comment>
<keyword evidence="2 6" id="KW-0256">Endoplasmic reticulum</keyword>
<keyword evidence="1 6" id="KW-0812">Transmembrane</keyword>
<gene>
    <name evidence="7" type="ORF">RNJ44_04277</name>
</gene>